<dbReference type="RefSeq" id="WP_163915080.1">
    <property type="nucleotide sequence ID" value="NZ_JAAGWD010000004.1"/>
</dbReference>
<gene>
    <name evidence="1" type="ORF">GXP69_10835</name>
</gene>
<evidence type="ECO:0000313" key="1">
    <source>
        <dbReference type="EMBL" id="NEM98193.1"/>
    </source>
</evidence>
<reference evidence="1 2" key="1">
    <citation type="submission" date="2020-02" db="EMBL/GenBank/DDBJ databases">
        <authorList>
            <person name="Kim M.K."/>
        </authorList>
    </citation>
    <scope>NUCLEOTIDE SEQUENCE [LARGE SCALE GENOMIC DNA]</scope>
    <source>
        <strain evidence="1 2">BT327</strain>
    </source>
</reference>
<organism evidence="1 2">
    <name type="scientific">Pontibacter burrus</name>
    <dbReference type="NCBI Taxonomy" id="2704466"/>
    <lineage>
        <taxon>Bacteria</taxon>
        <taxon>Pseudomonadati</taxon>
        <taxon>Bacteroidota</taxon>
        <taxon>Cytophagia</taxon>
        <taxon>Cytophagales</taxon>
        <taxon>Hymenobacteraceae</taxon>
        <taxon>Pontibacter</taxon>
    </lineage>
</organism>
<protein>
    <submittedName>
        <fullName evidence="1">Uncharacterized protein</fullName>
    </submittedName>
</protein>
<evidence type="ECO:0000313" key="2">
    <source>
        <dbReference type="Proteomes" id="UP000474777"/>
    </source>
</evidence>
<accession>A0A6B3LQS0</accession>
<dbReference type="Proteomes" id="UP000474777">
    <property type="component" value="Unassembled WGS sequence"/>
</dbReference>
<dbReference type="EMBL" id="JAAGWD010000004">
    <property type="protein sequence ID" value="NEM98193.1"/>
    <property type="molecule type" value="Genomic_DNA"/>
</dbReference>
<name>A0A6B3LQS0_9BACT</name>
<keyword evidence="2" id="KW-1185">Reference proteome</keyword>
<sequence length="346" mass="38037">MKQHLSKLGLLGVMSVALVACDPEGEILEPQPKQEEFCDVIDFENGSTSGFISEIASANNTVQVQLYNRARNEAGILTEDNRAHLFETGIPTGDDDDLHTLDWGKALIINEIGVDHEPNDNRWGGEMLLTFSEAVTLQSVNVLDIDEYEDNSWIYLYDAGGNELYNAMLQPLGDNSQQTVDLKGTANVKSMKVVLAGTEGHVGSAAIDDIKFCVTRAVEVPEEPEQGCTRTQGYWKNHADPGRKQYNSTWDNYLEVQFYSSGMTYLQVLNEPPRGNAYFILAHQFIAAELNVAAGASMPADVKDAFTGAEAYFNGETSPARAQLIAWSELLDKYNNGEVGPGHCDE</sequence>
<proteinExistence type="predicted"/>
<comment type="caution">
    <text evidence="1">The sequence shown here is derived from an EMBL/GenBank/DDBJ whole genome shotgun (WGS) entry which is preliminary data.</text>
</comment>
<dbReference type="PROSITE" id="PS51257">
    <property type="entry name" value="PROKAR_LIPOPROTEIN"/>
    <property type="match status" value="1"/>
</dbReference>
<dbReference type="AlphaFoldDB" id="A0A6B3LQS0"/>